<dbReference type="OrthoDB" id="10429882at2759"/>
<evidence type="ECO:0000313" key="2">
    <source>
        <dbReference type="EMBL" id="PXF46447.1"/>
    </source>
</evidence>
<comment type="caution">
    <text evidence="2">The sequence shown here is derived from an EMBL/GenBank/DDBJ whole genome shotgun (WGS) entry which is preliminary data.</text>
</comment>
<accession>A0A2V3IXM5</accession>
<protein>
    <submittedName>
        <fullName evidence="2">Uncharacterized protein</fullName>
    </submittedName>
</protein>
<organism evidence="2 3">
    <name type="scientific">Gracilariopsis chorda</name>
    <dbReference type="NCBI Taxonomy" id="448386"/>
    <lineage>
        <taxon>Eukaryota</taxon>
        <taxon>Rhodophyta</taxon>
        <taxon>Florideophyceae</taxon>
        <taxon>Rhodymeniophycidae</taxon>
        <taxon>Gracilariales</taxon>
        <taxon>Gracilariaceae</taxon>
        <taxon>Gracilariopsis</taxon>
    </lineage>
</organism>
<name>A0A2V3IXM5_9FLOR</name>
<feature type="region of interest" description="Disordered" evidence="1">
    <location>
        <begin position="265"/>
        <end position="309"/>
    </location>
</feature>
<feature type="compositionally biased region" description="Low complexity" evidence="1">
    <location>
        <begin position="297"/>
        <end position="306"/>
    </location>
</feature>
<reference evidence="2 3" key="1">
    <citation type="journal article" date="2018" name="Mol. Biol. Evol.">
        <title>Analysis of the draft genome of the red seaweed Gracilariopsis chorda provides insights into genome size evolution in Rhodophyta.</title>
        <authorList>
            <person name="Lee J."/>
            <person name="Yang E.C."/>
            <person name="Graf L."/>
            <person name="Yang J.H."/>
            <person name="Qiu H."/>
            <person name="Zel Zion U."/>
            <person name="Chan C.X."/>
            <person name="Stephens T.G."/>
            <person name="Weber A.P.M."/>
            <person name="Boo G.H."/>
            <person name="Boo S.M."/>
            <person name="Kim K.M."/>
            <person name="Shin Y."/>
            <person name="Jung M."/>
            <person name="Lee S.J."/>
            <person name="Yim H.S."/>
            <person name="Lee J.H."/>
            <person name="Bhattacharya D."/>
            <person name="Yoon H.S."/>
        </authorList>
    </citation>
    <scope>NUCLEOTIDE SEQUENCE [LARGE SCALE GENOMIC DNA]</scope>
    <source>
        <strain evidence="2 3">SKKU-2015</strain>
        <tissue evidence="2">Whole body</tissue>
    </source>
</reference>
<dbReference type="EMBL" id="NBIV01000038">
    <property type="protein sequence ID" value="PXF46447.1"/>
    <property type="molecule type" value="Genomic_DNA"/>
</dbReference>
<proteinExistence type="predicted"/>
<evidence type="ECO:0000313" key="3">
    <source>
        <dbReference type="Proteomes" id="UP000247409"/>
    </source>
</evidence>
<gene>
    <name evidence="2" type="ORF">BWQ96_03772</name>
</gene>
<dbReference type="AlphaFoldDB" id="A0A2V3IXM5"/>
<dbReference type="Proteomes" id="UP000247409">
    <property type="component" value="Unassembled WGS sequence"/>
</dbReference>
<evidence type="ECO:0000256" key="1">
    <source>
        <dbReference type="SAM" id="MobiDB-lite"/>
    </source>
</evidence>
<keyword evidence="3" id="KW-1185">Reference proteome</keyword>
<sequence>MTTSDTNGAAAVPKEILPKSLIISRDGFLQVTRKAAVVDSEKLYFTVPKKQMQRVVDSLQVFDSRGNIPCITFPSSFFSSADNFNLRSENAWEDLVTEQQGAFVQVSMGDDCTEGHLIGLRHHGAGDAEKTSVLLLRDAKVSAHNIDNVTSISFRESRASAELKKFTTSKGFDLDTKGNYSITIVTSGSGPGEVSVSYTQIVSGAPFGTSYVISPADGAPSYGIHRNMRIKCFVTIRNPLSCDIEDVEVTIQSQMFQNFPKTKMYSKEQGSGDEGQAMDSDASSAKNEPERDEEDGSGSSELSDIDNLFKNGSTTTSQASIEAYYNSHRAVLATTKLSLKEGGCARIALFEEHCESGLIHYYRAGIDQCFLDLYVRNTTSRHLEPGYGLFSSPDIESTHSFTLKFLMKGERILNTLRRYTGCRGSATSTSSMERVISCSKVDEKLLATVMFRRTAQYVLHNLEDQDIDVFVFHDTAQSSRTEVESEALWYHNLKTVGGGEQKGKATVIQPRPSDMRSLTDYHVHVASKERCRLVVTEYVKKDVEVPLLYNVSMKLIANLEKNDMIGKKLVDGLLDVLRIEREIEFLTRRRGSHRKRLKALINHQRNEAERHEEKPGENVPKLDEGLDYEGVLSTYMRVVARSETEIKKIQEVLDDIDYRLISLQHELKLKKKTLIEKESLD</sequence>